<evidence type="ECO:0008006" key="3">
    <source>
        <dbReference type="Google" id="ProtNLM"/>
    </source>
</evidence>
<dbReference type="Proteomes" id="UP001371218">
    <property type="component" value="Unassembled WGS sequence"/>
</dbReference>
<proteinExistence type="predicted"/>
<gene>
    <name evidence="1" type="ORF">AACH06_13975</name>
</gene>
<sequence length="205" mass="22518">MSPTEELTAEICARAARLVVEEGMDYTGAKRRALRDIGPQAGRGAELPSNEQLEDAIREHIDLFHADTQPAELAALRALALRWMERLAEFRPHLGGAVWRGTATRLSAVLIDLYCDDPKSAEIGFLNLGIDFDSRSEPGHDEETVLSVEARCPELGETVSIHFIVHDHDDLRGALKADPRGQTWRGDAAALRQRMAADAAERDGA</sequence>
<keyword evidence="2" id="KW-1185">Reference proteome</keyword>
<comment type="caution">
    <text evidence="1">The sequence shown here is derived from an EMBL/GenBank/DDBJ whole genome shotgun (WGS) entry which is preliminary data.</text>
</comment>
<name>A0ABU9BPQ5_9BURK</name>
<evidence type="ECO:0000313" key="2">
    <source>
        <dbReference type="Proteomes" id="UP001371218"/>
    </source>
</evidence>
<evidence type="ECO:0000313" key="1">
    <source>
        <dbReference type="EMBL" id="MEK8031932.1"/>
    </source>
</evidence>
<protein>
    <recommendedName>
        <fullName evidence="3">Nucleotidyltransferase</fullName>
    </recommendedName>
</protein>
<dbReference type="RefSeq" id="WP_341426332.1">
    <property type="nucleotide sequence ID" value="NZ_JBBUTG010000007.1"/>
</dbReference>
<reference evidence="1 2" key="1">
    <citation type="submission" date="2024-04" db="EMBL/GenBank/DDBJ databases">
        <title>Novel species of the genus Ideonella isolated from streams.</title>
        <authorList>
            <person name="Lu H."/>
        </authorList>
    </citation>
    <scope>NUCLEOTIDE SEQUENCE [LARGE SCALE GENOMIC DNA]</scope>
    <source>
        <strain evidence="1 2">DXS29W</strain>
    </source>
</reference>
<organism evidence="1 2">
    <name type="scientific">Ideonella lacteola</name>
    <dbReference type="NCBI Taxonomy" id="2984193"/>
    <lineage>
        <taxon>Bacteria</taxon>
        <taxon>Pseudomonadati</taxon>
        <taxon>Pseudomonadota</taxon>
        <taxon>Betaproteobacteria</taxon>
        <taxon>Burkholderiales</taxon>
        <taxon>Sphaerotilaceae</taxon>
        <taxon>Ideonella</taxon>
    </lineage>
</organism>
<accession>A0ABU9BPQ5</accession>
<dbReference type="EMBL" id="JBBUTG010000007">
    <property type="protein sequence ID" value="MEK8031932.1"/>
    <property type="molecule type" value="Genomic_DNA"/>
</dbReference>